<keyword evidence="1" id="KW-0808">Transferase</keyword>
<dbReference type="AlphaFoldDB" id="A0A1M5ZHF9"/>
<keyword evidence="1" id="KW-0418">Kinase</keyword>
<dbReference type="OrthoDB" id="9781180at2"/>
<name>A0A1M5ZHF9_9FIRM</name>
<sequence>MDKFIITISREFGSGGRLIGEKLAARLGVEFYDKSIIQMAAERSGLSYKFIEQNEENLTSSLLFNFPAAASYTNFKTAAYFDTPVNDKTFLAQTEVIRELAKSSCIIVGRCADYILRDDPALVRLFITAGFDDRVRRAIEEYRFPSEGAEEKIRKIDKSRANYYKYYTGQPWGSMHNYDLIVNSSFTGVFGAVAVVMTMLEEKGIEAKAY</sequence>
<organism evidence="1 2">
    <name type="scientific">Sporobacter termitidis DSM 10068</name>
    <dbReference type="NCBI Taxonomy" id="1123282"/>
    <lineage>
        <taxon>Bacteria</taxon>
        <taxon>Bacillati</taxon>
        <taxon>Bacillota</taxon>
        <taxon>Clostridia</taxon>
        <taxon>Eubacteriales</taxon>
        <taxon>Oscillospiraceae</taxon>
        <taxon>Sporobacter</taxon>
    </lineage>
</organism>
<dbReference type="GO" id="GO:0016301">
    <property type="term" value="F:kinase activity"/>
    <property type="evidence" value="ECO:0007669"/>
    <property type="project" value="UniProtKB-KW"/>
</dbReference>
<evidence type="ECO:0000313" key="1">
    <source>
        <dbReference type="EMBL" id="SHI23612.1"/>
    </source>
</evidence>
<dbReference type="Pfam" id="PF13189">
    <property type="entry name" value="Cytidylate_kin2"/>
    <property type="match status" value="1"/>
</dbReference>
<dbReference type="Gene3D" id="3.40.50.300">
    <property type="entry name" value="P-loop containing nucleotide triphosphate hydrolases"/>
    <property type="match status" value="1"/>
</dbReference>
<evidence type="ECO:0000313" key="2">
    <source>
        <dbReference type="Proteomes" id="UP000183995"/>
    </source>
</evidence>
<dbReference type="RefSeq" id="WP_073083000.1">
    <property type="nucleotide sequence ID" value="NZ_FQXV01000021.1"/>
</dbReference>
<keyword evidence="2" id="KW-1185">Reference proteome</keyword>
<dbReference type="SUPFAM" id="SSF52540">
    <property type="entry name" value="P-loop containing nucleoside triphosphate hydrolases"/>
    <property type="match status" value="1"/>
</dbReference>
<dbReference type="EMBL" id="FQXV01000021">
    <property type="protein sequence ID" value="SHI23612.1"/>
    <property type="molecule type" value="Genomic_DNA"/>
</dbReference>
<proteinExistence type="predicted"/>
<protein>
    <submittedName>
        <fullName evidence="1">Cytidylate kinase</fullName>
    </submittedName>
</protein>
<dbReference type="STRING" id="1123282.SAMN02745823_03748"/>
<accession>A0A1M5ZHF9</accession>
<dbReference type="InterPro" id="IPR027417">
    <property type="entry name" value="P-loop_NTPase"/>
</dbReference>
<dbReference type="Proteomes" id="UP000183995">
    <property type="component" value="Unassembled WGS sequence"/>
</dbReference>
<gene>
    <name evidence="1" type="ORF">SAMN02745823_03748</name>
</gene>
<reference evidence="1 2" key="1">
    <citation type="submission" date="2016-11" db="EMBL/GenBank/DDBJ databases">
        <authorList>
            <person name="Jaros S."/>
            <person name="Januszkiewicz K."/>
            <person name="Wedrychowicz H."/>
        </authorList>
    </citation>
    <scope>NUCLEOTIDE SEQUENCE [LARGE SCALE GENOMIC DNA]</scope>
    <source>
        <strain evidence="1 2">DSM 10068</strain>
    </source>
</reference>